<gene>
    <name evidence="1" type="ORF">PG2093B_1030</name>
</gene>
<dbReference type="RefSeq" id="WP_129897592.1">
    <property type="nucleotide sequence ID" value="NZ_RYUH01000010.1"/>
</dbReference>
<evidence type="ECO:0000313" key="1">
    <source>
        <dbReference type="EMBL" id="RYQ10447.1"/>
    </source>
</evidence>
<accession>A0A4Q5A1D9</accession>
<organism evidence="1 2">
    <name type="scientific">Bifidobacterium pseudolongum subsp. globosum</name>
    <dbReference type="NCBI Taxonomy" id="1690"/>
    <lineage>
        <taxon>Bacteria</taxon>
        <taxon>Bacillati</taxon>
        <taxon>Actinomycetota</taxon>
        <taxon>Actinomycetes</taxon>
        <taxon>Bifidobacteriales</taxon>
        <taxon>Bifidobacteriaceae</taxon>
        <taxon>Bifidobacterium</taxon>
    </lineage>
</organism>
<sequence>MTRPEPTANARFAEIIDHEIDRIMDQALADRHDQRTATRHTMAAYHTGQLVALAALRAKITGKEPTT</sequence>
<evidence type="ECO:0000313" key="2">
    <source>
        <dbReference type="Proteomes" id="UP000292568"/>
    </source>
</evidence>
<comment type="caution">
    <text evidence="1">The sequence shown here is derived from an EMBL/GenBank/DDBJ whole genome shotgun (WGS) entry which is preliminary data.</text>
</comment>
<dbReference type="AlphaFoldDB" id="A0A4Q5A1D9"/>
<reference evidence="1 2" key="1">
    <citation type="submission" date="2018-12" db="EMBL/GenBank/DDBJ databases">
        <title>Unveiling genomic diversity among members of the Bifidobacterium pseudolongum species, a widely distributed gut commensal of the animal kingdom.</title>
        <authorList>
            <person name="Lugli G.A."/>
            <person name="Duranti S."/>
            <person name="Albert K."/>
            <person name="Mancabelli L."/>
            <person name="Napoli S."/>
            <person name="Viappiani A."/>
            <person name="Anzalone R."/>
            <person name="Longhi G."/>
            <person name="Milani C."/>
            <person name="Turroni F."/>
            <person name="Alessandri G."/>
            <person name="Sela D.A."/>
            <person name="Van Sinderen D."/>
            <person name="Ventura M."/>
        </authorList>
    </citation>
    <scope>NUCLEOTIDE SEQUENCE [LARGE SCALE GENOMIC DNA]</scope>
    <source>
        <strain evidence="1 2">2093B</strain>
    </source>
</reference>
<name>A0A4Q5A1D9_9BIFI</name>
<dbReference type="Proteomes" id="UP000292568">
    <property type="component" value="Unassembled WGS sequence"/>
</dbReference>
<dbReference type="EMBL" id="RYUH01000010">
    <property type="protein sequence ID" value="RYQ10447.1"/>
    <property type="molecule type" value="Genomic_DNA"/>
</dbReference>
<protein>
    <submittedName>
        <fullName evidence="1">Uncharacterized protein</fullName>
    </submittedName>
</protein>
<proteinExistence type="predicted"/>